<accession>A0A9Q0RP50</accession>
<dbReference type="EMBL" id="JAPWDV010000002">
    <property type="protein sequence ID" value="KAJ6221439.1"/>
    <property type="molecule type" value="Genomic_DNA"/>
</dbReference>
<dbReference type="PANTHER" id="PTHR22761">
    <property type="entry name" value="CHARGED MULTIVESICULAR BODY PROTEIN"/>
    <property type="match status" value="1"/>
</dbReference>
<dbReference type="OMA" id="RAKQPAM"/>
<keyword evidence="3" id="KW-0813">Transport</keyword>
<dbReference type="AlphaFoldDB" id="A0A9Q0RP50"/>
<evidence type="ECO:0000256" key="5">
    <source>
        <dbReference type="ARBA" id="ARBA00022927"/>
    </source>
</evidence>
<keyword evidence="6" id="KW-0472">Membrane</keyword>
<evidence type="ECO:0000256" key="2">
    <source>
        <dbReference type="ARBA" id="ARBA00006190"/>
    </source>
</evidence>
<dbReference type="OrthoDB" id="441172at2759"/>
<evidence type="ECO:0000313" key="7">
    <source>
        <dbReference type="EMBL" id="KAJ6221439.1"/>
    </source>
</evidence>
<comment type="similarity">
    <text evidence="2">Belongs to the SNF7 family.</text>
</comment>
<reference evidence="7" key="1">
    <citation type="submission" date="2022-12" db="EMBL/GenBank/DDBJ databases">
        <title>Genome assemblies of Blomia tropicalis.</title>
        <authorList>
            <person name="Cui Y."/>
        </authorList>
    </citation>
    <scope>NUCLEOTIDE SEQUENCE</scope>
    <source>
        <tissue evidence="7">Adult mites</tissue>
    </source>
</reference>
<dbReference type="GO" id="GO:0005771">
    <property type="term" value="C:multivesicular body"/>
    <property type="evidence" value="ECO:0007669"/>
    <property type="project" value="TreeGrafter"/>
</dbReference>
<evidence type="ECO:0000256" key="3">
    <source>
        <dbReference type="ARBA" id="ARBA00022448"/>
    </source>
</evidence>
<dbReference type="InterPro" id="IPR005024">
    <property type="entry name" value="Snf7_fam"/>
</dbReference>
<evidence type="ECO:0000256" key="4">
    <source>
        <dbReference type="ARBA" id="ARBA00022753"/>
    </source>
</evidence>
<dbReference type="Gene3D" id="1.10.287.1060">
    <property type="entry name" value="ESAT-6-like"/>
    <property type="match status" value="1"/>
</dbReference>
<evidence type="ECO:0000256" key="1">
    <source>
        <dbReference type="ARBA" id="ARBA00004608"/>
    </source>
</evidence>
<proteinExistence type="inferred from homology"/>
<dbReference type="Pfam" id="PF03357">
    <property type="entry name" value="Snf7"/>
    <property type="match status" value="1"/>
</dbReference>
<organism evidence="7 8">
    <name type="scientific">Blomia tropicalis</name>
    <name type="common">Mite</name>
    <dbReference type="NCBI Taxonomy" id="40697"/>
    <lineage>
        <taxon>Eukaryota</taxon>
        <taxon>Metazoa</taxon>
        <taxon>Ecdysozoa</taxon>
        <taxon>Arthropoda</taxon>
        <taxon>Chelicerata</taxon>
        <taxon>Arachnida</taxon>
        <taxon>Acari</taxon>
        <taxon>Acariformes</taxon>
        <taxon>Sarcoptiformes</taxon>
        <taxon>Astigmata</taxon>
        <taxon>Glycyphagoidea</taxon>
        <taxon>Echimyopodidae</taxon>
        <taxon>Blomia</taxon>
    </lineage>
</organism>
<comment type="subcellular location">
    <subcellularLocation>
        <location evidence="1">Endosome membrane</location>
    </subcellularLocation>
</comment>
<dbReference type="GO" id="GO:0000815">
    <property type="term" value="C:ESCRT III complex"/>
    <property type="evidence" value="ECO:0007669"/>
    <property type="project" value="TreeGrafter"/>
</dbReference>
<name>A0A9Q0RP50_BLOTA</name>
<evidence type="ECO:0000313" key="8">
    <source>
        <dbReference type="Proteomes" id="UP001142055"/>
    </source>
</evidence>
<gene>
    <name evidence="7" type="ORF">RDWZM_007251</name>
</gene>
<dbReference type="PANTHER" id="PTHR22761:SF5">
    <property type="entry name" value="CHARGED MULTIVESICULAR BODY PROTEIN 6"/>
    <property type="match status" value="1"/>
</dbReference>
<dbReference type="Proteomes" id="UP001142055">
    <property type="component" value="Chromosome 2"/>
</dbReference>
<keyword evidence="5" id="KW-0653">Protein transport</keyword>
<dbReference type="GO" id="GO:0032511">
    <property type="term" value="P:late endosome to vacuole transport via multivesicular body sorting pathway"/>
    <property type="evidence" value="ECO:0007669"/>
    <property type="project" value="TreeGrafter"/>
</dbReference>
<dbReference type="GO" id="GO:0015031">
    <property type="term" value="P:protein transport"/>
    <property type="evidence" value="ECO:0007669"/>
    <property type="project" value="UniProtKB-KW"/>
</dbReference>
<keyword evidence="8" id="KW-1185">Reference proteome</keyword>
<protein>
    <recommendedName>
        <fullName evidence="9">Charged multivesicular body protein 6</fullName>
    </recommendedName>
</protein>
<evidence type="ECO:0000256" key="6">
    <source>
        <dbReference type="ARBA" id="ARBA00023136"/>
    </source>
</evidence>
<keyword evidence="4" id="KW-0967">Endosome</keyword>
<evidence type="ECO:0008006" key="9">
    <source>
        <dbReference type="Google" id="ProtNLM"/>
    </source>
</evidence>
<comment type="caution">
    <text evidence="7">The sequence shown here is derived from an EMBL/GenBank/DDBJ whole genome shotgun (WGS) entry which is preliminary data.</text>
</comment>
<dbReference type="GO" id="GO:0006900">
    <property type="term" value="P:vesicle budding from membrane"/>
    <property type="evidence" value="ECO:0007669"/>
    <property type="project" value="TreeGrafter"/>
</dbReference>
<sequence length="209" mass="24192">MGHLFSKKKLNSSNNITEQDKAILQIKQQRDKVKQFQKKLAVQLEVETDIIRKLVQNDKKSKALLLLRKKKYTEKILEKIDNELYNIENLIMDIEFKKVEQNVLKCLQTGNETLKQLNAVFSIEQIESILDETDKGIHKQQEITDLISGYKETDEDEDALDQELETILGIDNAVSDLPNVPETDLPEKNFNKKPIDTKKTKIEKQLVEA</sequence>